<evidence type="ECO:0000313" key="2">
    <source>
        <dbReference type="EMBL" id="MEQ2171328.1"/>
    </source>
</evidence>
<feature type="chain" id="PRO_5045059427" description="Secreted protein" evidence="1">
    <location>
        <begin position="22"/>
        <end position="85"/>
    </location>
</feature>
<comment type="caution">
    <text evidence="2">The sequence shown here is derived from an EMBL/GenBank/DDBJ whole genome shotgun (WGS) entry which is preliminary data.</text>
</comment>
<name>A0ABV0NL80_9TELE</name>
<proteinExistence type="predicted"/>
<evidence type="ECO:0000313" key="3">
    <source>
        <dbReference type="Proteomes" id="UP001476798"/>
    </source>
</evidence>
<evidence type="ECO:0008006" key="4">
    <source>
        <dbReference type="Google" id="ProtNLM"/>
    </source>
</evidence>
<dbReference type="EMBL" id="JAHRIO010040519">
    <property type="protein sequence ID" value="MEQ2171328.1"/>
    <property type="molecule type" value="Genomic_DNA"/>
</dbReference>
<reference evidence="2 3" key="1">
    <citation type="submission" date="2021-06" db="EMBL/GenBank/DDBJ databases">
        <authorList>
            <person name="Palmer J.M."/>
        </authorList>
    </citation>
    <scope>NUCLEOTIDE SEQUENCE [LARGE SCALE GENOMIC DNA]</scope>
    <source>
        <strain evidence="2 3">GA_2019</strain>
        <tissue evidence="2">Muscle</tissue>
    </source>
</reference>
<gene>
    <name evidence="2" type="ORF">GOODEAATRI_009569</name>
</gene>
<protein>
    <recommendedName>
        <fullName evidence="4">Secreted protein</fullName>
    </recommendedName>
</protein>
<keyword evidence="3" id="KW-1185">Reference proteome</keyword>
<evidence type="ECO:0000256" key="1">
    <source>
        <dbReference type="SAM" id="SignalP"/>
    </source>
</evidence>
<feature type="signal peptide" evidence="1">
    <location>
        <begin position="1"/>
        <end position="21"/>
    </location>
</feature>
<accession>A0ABV0NL80</accession>
<dbReference type="Proteomes" id="UP001476798">
    <property type="component" value="Unassembled WGS sequence"/>
</dbReference>
<organism evidence="2 3">
    <name type="scientific">Goodea atripinnis</name>
    <dbReference type="NCBI Taxonomy" id="208336"/>
    <lineage>
        <taxon>Eukaryota</taxon>
        <taxon>Metazoa</taxon>
        <taxon>Chordata</taxon>
        <taxon>Craniata</taxon>
        <taxon>Vertebrata</taxon>
        <taxon>Euteleostomi</taxon>
        <taxon>Actinopterygii</taxon>
        <taxon>Neopterygii</taxon>
        <taxon>Teleostei</taxon>
        <taxon>Neoteleostei</taxon>
        <taxon>Acanthomorphata</taxon>
        <taxon>Ovalentaria</taxon>
        <taxon>Atherinomorphae</taxon>
        <taxon>Cyprinodontiformes</taxon>
        <taxon>Goodeidae</taxon>
        <taxon>Goodea</taxon>
    </lineage>
</organism>
<keyword evidence="1" id="KW-0732">Signal</keyword>
<sequence length="85" mass="9477">MSIQRWMILALTCGLSCLCFSTVFTTQAATALNWVIVARMVWSLSPKAVNNVSTRRSRVPARILRILQVSSWLTVWPGGRRSPSA</sequence>
<feature type="non-terminal residue" evidence="2">
    <location>
        <position position="1"/>
    </location>
</feature>